<accession>A0A7J7RN10</accession>
<feature type="domain" description="Acyl-CoA dehydrogenase/oxidase C-terminal" evidence="3">
    <location>
        <begin position="40"/>
        <end position="152"/>
    </location>
</feature>
<dbReference type="GO" id="GO:0033539">
    <property type="term" value="P:fatty acid beta-oxidation using acyl-CoA dehydrogenase"/>
    <property type="evidence" value="ECO:0007669"/>
    <property type="project" value="TreeGrafter"/>
</dbReference>
<proteinExistence type="predicted"/>
<evidence type="ECO:0000259" key="3">
    <source>
        <dbReference type="Pfam" id="PF00441"/>
    </source>
</evidence>
<dbReference type="PANTHER" id="PTHR48083:SF35">
    <property type="entry name" value="ACYL-COA DEHYDROGENASE FAMILY MEMBER 10"/>
    <property type="match status" value="1"/>
</dbReference>
<dbReference type="InterPro" id="IPR050741">
    <property type="entry name" value="Acyl-CoA_dehydrogenase"/>
</dbReference>
<evidence type="ECO:0000256" key="2">
    <source>
        <dbReference type="ARBA" id="ARBA00023002"/>
    </source>
</evidence>
<sequence>MLAHSCFHSLPSPALSCVAPPTSSAGHQPVSKPCLPCPQVKSRVAFGKPLVEQGTLLADIAQSRVEIEQARLLVLKAAHLMDVAGNKAAALDIAMIKMVAPSMASRVIDRAIQAFGAAGLSSDYPLAQFFAWARALRFADGPDEVHRAAVAKMELKRHI</sequence>
<dbReference type="AlphaFoldDB" id="A0A7J7RN10"/>
<dbReference type="SUPFAM" id="SSF47203">
    <property type="entry name" value="Acyl-CoA dehydrogenase C-terminal domain-like"/>
    <property type="match status" value="1"/>
</dbReference>
<organism evidence="4 5">
    <name type="scientific">Rhinolophus ferrumequinum</name>
    <name type="common">Greater horseshoe bat</name>
    <dbReference type="NCBI Taxonomy" id="59479"/>
    <lineage>
        <taxon>Eukaryota</taxon>
        <taxon>Metazoa</taxon>
        <taxon>Chordata</taxon>
        <taxon>Craniata</taxon>
        <taxon>Vertebrata</taxon>
        <taxon>Euteleostomi</taxon>
        <taxon>Mammalia</taxon>
        <taxon>Eutheria</taxon>
        <taxon>Laurasiatheria</taxon>
        <taxon>Chiroptera</taxon>
        <taxon>Yinpterochiroptera</taxon>
        <taxon>Rhinolophoidea</taxon>
        <taxon>Rhinolophidae</taxon>
        <taxon>Rhinolophinae</taxon>
        <taxon>Rhinolophus</taxon>
    </lineage>
</organism>
<reference evidence="4 5" key="1">
    <citation type="journal article" date="2020" name="Nature">
        <title>Six reference-quality genomes reveal evolution of bat adaptations.</title>
        <authorList>
            <person name="Jebb D."/>
            <person name="Huang Z."/>
            <person name="Pippel M."/>
            <person name="Hughes G.M."/>
            <person name="Lavrichenko K."/>
            <person name="Devanna P."/>
            <person name="Winkler S."/>
            <person name="Jermiin L.S."/>
            <person name="Skirmuntt E.C."/>
            <person name="Katzourakis A."/>
            <person name="Burkitt-Gray L."/>
            <person name="Ray D.A."/>
            <person name="Sullivan K.A.M."/>
            <person name="Roscito J.G."/>
            <person name="Kirilenko B.M."/>
            <person name="Davalos L.M."/>
            <person name="Corthals A.P."/>
            <person name="Power M.L."/>
            <person name="Jones G."/>
            <person name="Ransome R.D."/>
            <person name="Dechmann D.K.N."/>
            <person name="Locatelli A.G."/>
            <person name="Puechmaille S.J."/>
            <person name="Fedrigo O."/>
            <person name="Jarvis E.D."/>
            <person name="Hiller M."/>
            <person name="Vernes S.C."/>
            <person name="Myers E.W."/>
            <person name="Teeling E.C."/>
        </authorList>
    </citation>
    <scope>NUCLEOTIDE SEQUENCE [LARGE SCALE GENOMIC DNA]</scope>
    <source>
        <strain evidence="4">MRhiFer1</strain>
        <tissue evidence="4">Lung</tissue>
    </source>
</reference>
<dbReference type="InterPro" id="IPR009075">
    <property type="entry name" value="AcylCo_DH/oxidase_C"/>
</dbReference>
<comment type="caution">
    <text evidence="4">The sequence shown here is derived from an EMBL/GenBank/DDBJ whole genome shotgun (WGS) entry which is preliminary data.</text>
</comment>
<evidence type="ECO:0000256" key="1">
    <source>
        <dbReference type="ARBA" id="ARBA00022630"/>
    </source>
</evidence>
<protein>
    <submittedName>
        <fullName evidence="4">Acyl-CoA dehydrogenase family member 10</fullName>
    </submittedName>
</protein>
<dbReference type="Pfam" id="PF00441">
    <property type="entry name" value="Acyl-CoA_dh_1"/>
    <property type="match status" value="1"/>
</dbReference>
<dbReference type="InterPro" id="IPR036250">
    <property type="entry name" value="AcylCo_DH-like_C"/>
</dbReference>
<keyword evidence="1" id="KW-0285">Flavoprotein</keyword>
<name>A0A7J7RN10_RHIFE</name>
<evidence type="ECO:0000313" key="5">
    <source>
        <dbReference type="Proteomes" id="UP000585614"/>
    </source>
</evidence>
<gene>
    <name evidence="4" type="ORF">mRhiFer1_000166</name>
</gene>
<dbReference type="Gene3D" id="1.20.140.10">
    <property type="entry name" value="Butyryl-CoA Dehydrogenase, subunit A, domain 3"/>
    <property type="match status" value="1"/>
</dbReference>
<dbReference type="PANTHER" id="PTHR48083">
    <property type="entry name" value="MEDIUM-CHAIN SPECIFIC ACYL-COA DEHYDROGENASE, MITOCHONDRIAL-RELATED"/>
    <property type="match status" value="1"/>
</dbReference>
<dbReference type="EMBL" id="JACAGC010000025">
    <property type="protein sequence ID" value="KAF6277570.1"/>
    <property type="molecule type" value="Genomic_DNA"/>
</dbReference>
<dbReference type="GO" id="GO:0005739">
    <property type="term" value="C:mitochondrion"/>
    <property type="evidence" value="ECO:0007669"/>
    <property type="project" value="TreeGrafter"/>
</dbReference>
<dbReference type="Proteomes" id="UP000585614">
    <property type="component" value="Unassembled WGS sequence"/>
</dbReference>
<dbReference type="GO" id="GO:0003995">
    <property type="term" value="F:acyl-CoA dehydrogenase activity"/>
    <property type="evidence" value="ECO:0007669"/>
    <property type="project" value="TreeGrafter"/>
</dbReference>
<keyword evidence="2" id="KW-0560">Oxidoreductase</keyword>
<evidence type="ECO:0000313" key="4">
    <source>
        <dbReference type="EMBL" id="KAF6277570.1"/>
    </source>
</evidence>